<dbReference type="GO" id="GO:0000160">
    <property type="term" value="P:phosphorelay signal transduction system"/>
    <property type="evidence" value="ECO:0007669"/>
    <property type="project" value="InterPro"/>
</dbReference>
<dbReference type="InterPro" id="IPR036388">
    <property type="entry name" value="WH-like_DNA-bd_sf"/>
</dbReference>
<dbReference type="InterPro" id="IPR001867">
    <property type="entry name" value="OmpR/PhoB-type_DNA-bd"/>
</dbReference>
<keyword evidence="5" id="KW-1185">Reference proteome</keyword>
<dbReference type="HOGENOM" id="CLU_170912_0_0_5"/>
<dbReference type="AlphaFoldDB" id="D5RPW3"/>
<dbReference type="InterPro" id="IPR016032">
    <property type="entry name" value="Sig_transdc_resp-reg_C-effctor"/>
</dbReference>
<reference evidence="4 5" key="1">
    <citation type="submission" date="2010-04" db="EMBL/GenBank/DDBJ databases">
        <authorList>
            <person name="Qin X."/>
            <person name="Bachman B."/>
            <person name="Battles P."/>
            <person name="Bell A."/>
            <person name="Bess C."/>
            <person name="Bickham C."/>
            <person name="Chaboub L."/>
            <person name="Chen D."/>
            <person name="Coyle M."/>
            <person name="Deiros D.R."/>
            <person name="Dinh H."/>
            <person name="Forbes L."/>
            <person name="Fowler G."/>
            <person name="Francisco L."/>
            <person name="Fu Q."/>
            <person name="Gubbala S."/>
            <person name="Hale W."/>
            <person name="Han Y."/>
            <person name="Hemphill L."/>
            <person name="Highlander S.K."/>
            <person name="Hirani K."/>
            <person name="Hogues M."/>
            <person name="Jackson L."/>
            <person name="Jakkamsetti A."/>
            <person name="Javaid M."/>
            <person name="Jiang H."/>
            <person name="Korchina V."/>
            <person name="Kovar C."/>
            <person name="Lara F."/>
            <person name="Lee S."/>
            <person name="Mata R."/>
            <person name="Mathew T."/>
            <person name="Moen C."/>
            <person name="Morales K."/>
            <person name="Munidasa M."/>
            <person name="Nazareth L."/>
            <person name="Ngo R."/>
            <person name="Nguyen L."/>
            <person name="Okwuonu G."/>
            <person name="Ongeri F."/>
            <person name="Patil S."/>
            <person name="Petrosino J."/>
            <person name="Pham C."/>
            <person name="Pham P."/>
            <person name="Pu L.-L."/>
            <person name="Puazo M."/>
            <person name="Raj R."/>
            <person name="Reid J."/>
            <person name="Rouhana J."/>
            <person name="Saada N."/>
            <person name="Shang Y."/>
            <person name="Simmons D."/>
            <person name="Thornton R."/>
            <person name="Warren J."/>
            <person name="Weissenberger G."/>
            <person name="Zhang J."/>
            <person name="Zhang L."/>
            <person name="Zhou C."/>
            <person name="Zhu D."/>
            <person name="Muzny D."/>
            <person name="Worley K."/>
            <person name="Gibbs R."/>
        </authorList>
    </citation>
    <scope>NUCLEOTIDE SEQUENCE [LARGE SCALE GENOMIC DNA]</scope>
    <source>
        <strain evidence="4 5">ATCC 49957</strain>
    </source>
</reference>
<dbReference type="PANTHER" id="PTHR47691">
    <property type="entry name" value="REGULATOR-RELATED"/>
    <property type="match status" value="1"/>
</dbReference>
<dbReference type="EMBL" id="ADVL01000647">
    <property type="protein sequence ID" value="EFH10654.1"/>
    <property type="molecule type" value="Genomic_DNA"/>
</dbReference>
<dbReference type="GO" id="GO:0006355">
    <property type="term" value="P:regulation of DNA-templated transcription"/>
    <property type="evidence" value="ECO:0007669"/>
    <property type="project" value="InterPro"/>
</dbReference>
<proteinExistence type="predicted"/>
<sequence length="111" mass="12159">MTREEEISFGAFSLFPGRKLLLRGGEPVRIGQRALDLLVALARRPGEVLERDALIPAVWPGRHVDESNLRAQVAALRKALGESEAEARHVLTVPGRGYSFVAPLRESVPPP</sequence>
<keyword evidence="1 2" id="KW-0238">DNA-binding</keyword>
<protein>
    <submittedName>
        <fullName evidence="4">Transcriptional regulatory protein, C-terminal domain protein</fullName>
    </submittedName>
</protein>
<dbReference type="Gene3D" id="1.10.10.10">
    <property type="entry name" value="Winged helix-like DNA-binding domain superfamily/Winged helix DNA-binding domain"/>
    <property type="match status" value="1"/>
</dbReference>
<dbReference type="GO" id="GO:0003677">
    <property type="term" value="F:DNA binding"/>
    <property type="evidence" value="ECO:0007669"/>
    <property type="project" value="UniProtKB-UniRule"/>
</dbReference>
<evidence type="ECO:0000256" key="1">
    <source>
        <dbReference type="ARBA" id="ARBA00023125"/>
    </source>
</evidence>
<evidence type="ECO:0000313" key="4">
    <source>
        <dbReference type="EMBL" id="EFH10654.1"/>
    </source>
</evidence>
<dbReference type="CDD" id="cd00383">
    <property type="entry name" value="trans_reg_C"/>
    <property type="match status" value="1"/>
</dbReference>
<comment type="caution">
    <text evidence="4">The sequence shown here is derived from an EMBL/GenBank/DDBJ whole genome shotgun (WGS) entry which is preliminary data.</text>
</comment>
<organism evidence="4 5">
    <name type="scientific">Pseudoroseomonas cervicalis ATCC 49957</name>
    <dbReference type="NCBI Taxonomy" id="525371"/>
    <lineage>
        <taxon>Bacteria</taxon>
        <taxon>Pseudomonadati</taxon>
        <taxon>Pseudomonadota</taxon>
        <taxon>Alphaproteobacteria</taxon>
        <taxon>Acetobacterales</taxon>
        <taxon>Roseomonadaceae</taxon>
        <taxon>Roseomonas</taxon>
    </lineage>
</organism>
<dbReference type="RefSeq" id="WP_007002155.1">
    <property type="nucleotide sequence ID" value="NZ_GG770777.1"/>
</dbReference>
<dbReference type="Pfam" id="PF00486">
    <property type="entry name" value="Trans_reg_C"/>
    <property type="match status" value="1"/>
</dbReference>
<feature type="DNA-binding region" description="OmpR/PhoB-type" evidence="2">
    <location>
        <begin position="4"/>
        <end position="102"/>
    </location>
</feature>
<dbReference type="SUPFAM" id="SSF46894">
    <property type="entry name" value="C-terminal effector domain of the bipartite response regulators"/>
    <property type="match status" value="1"/>
</dbReference>
<dbReference type="PROSITE" id="PS51755">
    <property type="entry name" value="OMPR_PHOB"/>
    <property type="match status" value="1"/>
</dbReference>
<evidence type="ECO:0000313" key="5">
    <source>
        <dbReference type="Proteomes" id="UP000005324"/>
    </source>
</evidence>
<name>D5RPW3_9PROT</name>
<dbReference type="PANTHER" id="PTHR47691:SF3">
    <property type="entry name" value="HTH-TYPE TRANSCRIPTIONAL REGULATOR RV0890C-RELATED"/>
    <property type="match status" value="1"/>
</dbReference>
<feature type="non-terminal residue" evidence="4">
    <location>
        <position position="111"/>
    </location>
</feature>
<accession>D5RPW3</accession>
<evidence type="ECO:0000259" key="3">
    <source>
        <dbReference type="PROSITE" id="PS51755"/>
    </source>
</evidence>
<dbReference type="SMART" id="SM00862">
    <property type="entry name" value="Trans_reg_C"/>
    <property type="match status" value="1"/>
</dbReference>
<dbReference type="Proteomes" id="UP000005324">
    <property type="component" value="Unassembled WGS sequence"/>
</dbReference>
<feature type="domain" description="OmpR/PhoB-type" evidence="3">
    <location>
        <begin position="4"/>
        <end position="102"/>
    </location>
</feature>
<evidence type="ECO:0000256" key="2">
    <source>
        <dbReference type="PROSITE-ProRule" id="PRU01091"/>
    </source>
</evidence>
<gene>
    <name evidence="4" type="ORF">HMPREF0731_3125</name>
</gene>